<keyword evidence="3" id="KW-1185">Reference proteome</keyword>
<dbReference type="InterPro" id="IPR031348">
    <property type="entry name" value="PigL_N"/>
</dbReference>
<evidence type="ECO:0000313" key="2">
    <source>
        <dbReference type="EMBL" id="KXJ85004.1"/>
    </source>
</evidence>
<accession>A0A136IJH6</accession>
<dbReference type="Pfam" id="PF17111">
    <property type="entry name" value="PigL_N"/>
    <property type="match status" value="1"/>
</dbReference>
<reference evidence="3" key="1">
    <citation type="submission" date="2016-02" db="EMBL/GenBank/DDBJ databases">
        <title>Draft genome sequence of Microdochium bolleyi, a fungal endophyte of beachgrass.</title>
        <authorList>
            <consortium name="DOE Joint Genome Institute"/>
            <person name="David A.S."/>
            <person name="May G."/>
            <person name="Haridas S."/>
            <person name="Lim J."/>
            <person name="Wang M."/>
            <person name="Labutti K."/>
            <person name="Lipzen A."/>
            <person name="Barry K."/>
            <person name="Grigoriev I.V."/>
        </authorList>
    </citation>
    <scope>NUCLEOTIDE SEQUENCE [LARGE SCALE GENOMIC DNA]</scope>
    <source>
        <strain evidence="3">J235TASD1</strain>
    </source>
</reference>
<organism evidence="2 3">
    <name type="scientific">Microdochium bolleyi</name>
    <dbReference type="NCBI Taxonomy" id="196109"/>
    <lineage>
        <taxon>Eukaryota</taxon>
        <taxon>Fungi</taxon>
        <taxon>Dikarya</taxon>
        <taxon>Ascomycota</taxon>
        <taxon>Pezizomycotina</taxon>
        <taxon>Sordariomycetes</taxon>
        <taxon>Xylariomycetidae</taxon>
        <taxon>Xylariales</taxon>
        <taxon>Microdochiaceae</taxon>
        <taxon>Microdochium</taxon>
    </lineage>
</organism>
<dbReference type="OrthoDB" id="5068804at2759"/>
<dbReference type="AlphaFoldDB" id="A0A136IJH6"/>
<sequence length="384" mass="42087">MMDPLSVSAGVIAVVTATLQTSRALYRALRDIQDRPRTIRQLTEELRGLEEVLTSLENLARSDEAAVKPLTLPLTQCWKACASFQDLLVDSVKHTKGSKLSFRDWARLQYMGNDVAEFTSMIASYKSTMCIALADANLRSSTVTLKVLRDYQTMIQNTTSDLEHQLEKINTKLQYLSPGERQNTTTGHQGLQNLHQERESTTKCLEICADVLAHMTSMRFQPVAIEDVASSVSLSPEALSPADVITISALQECISKVKDTMQILQAHNDKTEERFTIARLNIPSGITGAKCDQVSDRLGSELDSTKQCLAICDRAASKASSEAVHVLEDVDIGPDGQQMLIASLGELFQVKGVKLGERATQIVGALPPSAIDELIRNIAKRGLS</sequence>
<evidence type="ECO:0000313" key="3">
    <source>
        <dbReference type="Proteomes" id="UP000070501"/>
    </source>
</evidence>
<dbReference type="EMBL" id="KQ964303">
    <property type="protein sequence ID" value="KXJ85004.1"/>
    <property type="molecule type" value="Genomic_DNA"/>
</dbReference>
<dbReference type="Proteomes" id="UP000070501">
    <property type="component" value="Unassembled WGS sequence"/>
</dbReference>
<name>A0A136IJH6_9PEZI</name>
<dbReference type="InParanoid" id="A0A136IJH6"/>
<protein>
    <recommendedName>
        <fullName evidence="1">Azaphilone pigments biosynthesis cluster protein L N-terminal domain-containing protein</fullName>
    </recommendedName>
</protein>
<proteinExistence type="predicted"/>
<feature type="domain" description="Azaphilone pigments biosynthesis cluster protein L N-terminal" evidence="1">
    <location>
        <begin position="2"/>
        <end position="209"/>
    </location>
</feature>
<evidence type="ECO:0000259" key="1">
    <source>
        <dbReference type="Pfam" id="PF17111"/>
    </source>
</evidence>
<gene>
    <name evidence="2" type="ORF">Micbo1qcDRAFT_128717</name>
</gene>